<evidence type="ECO:0000313" key="1">
    <source>
        <dbReference type="EMBL" id="KAG8491078.1"/>
    </source>
</evidence>
<dbReference type="GO" id="GO:0010073">
    <property type="term" value="P:meristem maintenance"/>
    <property type="evidence" value="ECO:0007669"/>
    <property type="project" value="InterPro"/>
</dbReference>
<accession>A0A8J6D4N9</accession>
<proteinExistence type="predicted"/>
<dbReference type="InterPro" id="IPR044824">
    <property type="entry name" value="MAIN-like"/>
</dbReference>
<organism evidence="1 2">
    <name type="scientific">Gossypium anomalum</name>
    <dbReference type="NCBI Taxonomy" id="47600"/>
    <lineage>
        <taxon>Eukaryota</taxon>
        <taxon>Viridiplantae</taxon>
        <taxon>Streptophyta</taxon>
        <taxon>Embryophyta</taxon>
        <taxon>Tracheophyta</taxon>
        <taxon>Spermatophyta</taxon>
        <taxon>Magnoliopsida</taxon>
        <taxon>eudicotyledons</taxon>
        <taxon>Gunneridae</taxon>
        <taxon>Pentapetalae</taxon>
        <taxon>rosids</taxon>
        <taxon>malvids</taxon>
        <taxon>Malvales</taxon>
        <taxon>Malvaceae</taxon>
        <taxon>Malvoideae</taxon>
        <taxon>Gossypium</taxon>
    </lineage>
</organism>
<dbReference type="OrthoDB" id="998310at2759"/>
<gene>
    <name evidence="1" type="ORF">CXB51_014229</name>
</gene>
<dbReference type="PANTHER" id="PTHR46033">
    <property type="entry name" value="PROTEIN MAIN-LIKE 2"/>
    <property type="match status" value="1"/>
</dbReference>
<protein>
    <recommendedName>
        <fullName evidence="3">Aminotransferase-like plant mobile domain-containing protein</fullName>
    </recommendedName>
</protein>
<comment type="caution">
    <text evidence="1">The sequence shown here is derived from an EMBL/GenBank/DDBJ whole genome shotgun (WGS) entry which is preliminary data.</text>
</comment>
<dbReference type="EMBL" id="JAHUZN010000006">
    <property type="protein sequence ID" value="KAG8491078.1"/>
    <property type="molecule type" value="Genomic_DNA"/>
</dbReference>
<dbReference type="PANTHER" id="PTHR46033:SF8">
    <property type="entry name" value="PROTEIN MAINTENANCE OF MERISTEMS-LIKE"/>
    <property type="match status" value="1"/>
</dbReference>
<evidence type="ECO:0000313" key="2">
    <source>
        <dbReference type="Proteomes" id="UP000701853"/>
    </source>
</evidence>
<reference evidence="1 2" key="1">
    <citation type="journal article" date="2021" name="bioRxiv">
        <title>The Gossypium anomalum genome as a resource for cotton improvement and evolutionary analysis of hybrid incompatibility.</title>
        <authorList>
            <person name="Grover C.E."/>
            <person name="Yuan D."/>
            <person name="Arick M.A."/>
            <person name="Miller E.R."/>
            <person name="Hu G."/>
            <person name="Peterson D.G."/>
            <person name="Wendel J.F."/>
            <person name="Udall J.A."/>
        </authorList>
    </citation>
    <scope>NUCLEOTIDE SEQUENCE [LARGE SCALE GENOMIC DNA]</scope>
    <source>
        <strain evidence="1">JFW-Udall</strain>
        <tissue evidence="1">Leaf</tissue>
    </source>
</reference>
<evidence type="ECO:0008006" key="3">
    <source>
        <dbReference type="Google" id="ProtNLM"/>
    </source>
</evidence>
<keyword evidence="2" id="KW-1185">Reference proteome</keyword>
<dbReference type="Proteomes" id="UP000701853">
    <property type="component" value="Chromosome 6"/>
</dbReference>
<dbReference type="AlphaFoldDB" id="A0A8J6D4N9"/>
<name>A0A8J6D4N9_9ROSI</name>
<sequence length="142" mass="16526">MALIDRGVNWTPTLVSALVEMWKPKKHTFHLPCDKCTITLEDVQLQRELLSVAVVSISTNDSVDTQDFEDLYHIDLRGRTDKHWPSFHAEYINIWNNRYEFLPAREAIIALELASGPEYREWFRAHGKPYLLVENVTSQNKA</sequence>